<protein>
    <recommendedName>
        <fullName evidence="4">O-antigen ligase domain-containing protein</fullName>
    </recommendedName>
</protein>
<feature type="transmembrane region" description="Helical" evidence="1">
    <location>
        <begin position="176"/>
        <end position="192"/>
    </location>
</feature>
<keyword evidence="3" id="KW-1185">Reference proteome</keyword>
<evidence type="ECO:0000313" key="3">
    <source>
        <dbReference type="Proteomes" id="UP000249873"/>
    </source>
</evidence>
<feature type="transmembrane region" description="Helical" evidence="1">
    <location>
        <begin position="249"/>
        <end position="266"/>
    </location>
</feature>
<feature type="transmembrane region" description="Helical" evidence="1">
    <location>
        <begin position="366"/>
        <end position="387"/>
    </location>
</feature>
<keyword evidence="1" id="KW-0812">Transmembrane</keyword>
<dbReference type="KEGG" id="als:DJ013_10670"/>
<feature type="transmembrane region" description="Helical" evidence="1">
    <location>
        <begin position="93"/>
        <end position="116"/>
    </location>
</feature>
<feature type="transmembrane region" description="Helical" evidence="1">
    <location>
        <begin position="204"/>
        <end position="237"/>
    </location>
</feature>
<reference evidence="2 3" key="1">
    <citation type="submission" date="2018-05" db="EMBL/GenBank/DDBJ databases">
        <title>Complete genome sequence of Arcticibacterium luteifluviistationis SM1504T, a cytophagaceae bacterium isolated from Arctic surface seawater.</title>
        <authorList>
            <person name="Li Y."/>
            <person name="Qin Q.-L."/>
        </authorList>
    </citation>
    <scope>NUCLEOTIDE SEQUENCE [LARGE SCALE GENOMIC DNA]</scope>
    <source>
        <strain evidence="2 3">SM1504</strain>
    </source>
</reference>
<dbReference type="EMBL" id="CP029480">
    <property type="protein sequence ID" value="AWV98606.1"/>
    <property type="molecule type" value="Genomic_DNA"/>
</dbReference>
<organism evidence="2 3">
    <name type="scientific">Arcticibacterium luteifluviistationis</name>
    <dbReference type="NCBI Taxonomy" id="1784714"/>
    <lineage>
        <taxon>Bacteria</taxon>
        <taxon>Pseudomonadati</taxon>
        <taxon>Bacteroidota</taxon>
        <taxon>Cytophagia</taxon>
        <taxon>Cytophagales</taxon>
        <taxon>Leadbetterellaceae</taxon>
        <taxon>Arcticibacterium</taxon>
    </lineage>
</organism>
<feature type="transmembrane region" description="Helical" evidence="1">
    <location>
        <begin position="128"/>
        <end position="148"/>
    </location>
</feature>
<feature type="transmembrane region" description="Helical" evidence="1">
    <location>
        <begin position="399"/>
        <end position="417"/>
    </location>
</feature>
<dbReference type="Proteomes" id="UP000249873">
    <property type="component" value="Chromosome"/>
</dbReference>
<dbReference type="AlphaFoldDB" id="A0A2Z4GBK8"/>
<evidence type="ECO:0008006" key="4">
    <source>
        <dbReference type="Google" id="ProtNLM"/>
    </source>
</evidence>
<feature type="transmembrane region" description="Helical" evidence="1">
    <location>
        <begin position="12"/>
        <end position="29"/>
    </location>
</feature>
<sequence>MRLLNFILKHRDAFAISMVFCSGPLNYAIRDGIGLAPNSTAFSTLFMLGSIFAVLPFRNFKSLYINDTPLVTLGVSFLVMVILYMIIYPAYRYMSLTLFIYDYFVIGIVLYFYFYLMTVRESYLRMNFLKICIAISLLGSIGLIFFVMRNPNYVYGQRFAIAYGESEMEAMGNPHIFGRGAFFGIVSAFIYLKYETRQFWKYVAYFSLVIFFAVLILAQAMSSIISGFLFVCCYFWFNNDIRSIWKKFKFIFTKWYVWIVVIFMAMKGIDFIRQNEAILDLGYRIVQRRIENLVNTFIPEDVDDKWYSKGSMQVDASASGRVEILNTISENLADNFNDGKYLNLIFGNGYFAFYVDVPIVEVFNSYGLVGFLLFGVFFYLMLKYCYLELKKPSSIISEFAAYGFIYFFVFTFTNGLIIDYNRWTFFALVCRFMPAIKNTVIKSKTA</sequence>
<accession>A0A2Z4GBK8</accession>
<keyword evidence="1" id="KW-0472">Membrane</keyword>
<gene>
    <name evidence="2" type="ORF">DJ013_10670</name>
</gene>
<evidence type="ECO:0000313" key="2">
    <source>
        <dbReference type="EMBL" id="AWV98606.1"/>
    </source>
</evidence>
<evidence type="ECO:0000256" key="1">
    <source>
        <dbReference type="SAM" id="Phobius"/>
    </source>
</evidence>
<proteinExistence type="predicted"/>
<dbReference type="OrthoDB" id="930125at2"/>
<feature type="transmembrane region" description="Helical" evidence="1">
    <location>
        <begin position="69"/>
        <end position="87"/>
    </location>
</feature>
<name>A0A2Z4GBK8_9BACT</name>
<keyword evidence="1" id="KW-1133">Transmembrane helix</keyword>
<dbReference type="RefSeq" id="WP_111371799.1">
    <property type="nucleotide sequence ID" value="NZ_CP029480.1"/>
</dbReference>
<feature type="transmembrane region" description="Helical" evidence="1">
    <location>
        <begin position="35"/>
        <end position="57"/>
    </location>
</feature>